<keyword evidence="1" id="KW-0812">Transmembrane</keyword>
<evidence type="ECO:0000256" key="1">
    <source>
        <dbReference type="SAM" id="Phobius"/>
    </source>
</evidence>
<feature type="transmembrane region" description="Helical" evidence="1">
    <location>
        <begin position="6"/>
        <end position="22"/>
    </location>
</feature>
<proteinExistence type="predicted"/>
<feature type="non-terminal residue" evidence="2">
    <location>
        <position position="61"/>
    </location>
</feature>
<protein>
    <submittedName>
        <fullName evidence="2">Uncharacterized protein</fullName>
    </submittedName>
</protein>
<organism evidence="2">
    <name type="scientific">marine sediment metagenome</name>
    <dbReference type="NCBI Taxonomy" id="412755"/>
    <lineage>
        <taxon>unclassified sequences</taxon>
        <taxon>metagenomes</taxon>
        <taxon>ecological metagenomes</taxon>
    </lineage>
</organism>
<dbReference type="EMBL" id="AYSL01001026">
    <property type="protein sequence ID" value="KTF06638.1"/>
    <property type="molecule type" value="Genomic_DNA"/>
</dbReference>
<dbReference type="AlphaFoldDB" id="A0A1B6NTI1"/>
<accession>A0A1B6NTI1</accession>
<gene>
    <name evidence="2" type="ORF">MGSAQ_001866</name>
</gene>
<name>A0A1B6NTI1_9ZZZZ</name>
<sequence length="61" mass="6782">MIDGIWWLVILIAIIVILWLVAKSRGAKAGEKHGSAKSKNTVPNDALQKTSALLKQYFPDY</sequence>
<keyword evidence="1" id="KW-0472">Membrane</keyword>
<keyword evidence="1" id="KW-1133">Transmembrane helix</keyword>
<evidence type="ECO:0000313" key="2">
    <source>
        <dbReference type="EMBL" id="KTF06638.1"/>
    </source>
</evidence>
<reference evidence="2" key="1">
    <citation type="submission" date="2013-11" db="EMBL/GenBank/DDBJ databases">
        <title>Microbial diversity, functional groups and degradation webs in Northern and Southern Mediterranean and Red Sea marine crude oil polluted sites.</title>
        <authorList>
            <person name="Daffonchio D."/>
            <person name="Mapelli F."/>
            <person name="Ferrer M."/>
            <person name="Richter M."/>
            <person name="Cherif A."/>
            <person name="Malkawi H.I."/>
            <person name="Yakimov M.M."/>
            <person name="Abdel-Fattah Y.R."/>
            <person name="Blaghen M."/>
            <person name="Golyshin P.N."/>
            <person name="Kalogerakis N."/>
            <person name="Boon N."/>
            <person name="Magagnini M."/>
            <person name="Fava F."/>
        </authorList>
    </citation>
    <scope>NUCLEOTIDE SEQUENCE</scope>
</reference>
<comment type="caution">
    <text evidence="2">The sequence shown here is derived from an EMBL/GenBank/DDBJ whole genome shotgun (WGS) entry which is preliminary data.</text>
</comment>